<dbReference type="EMBL" id="BOOW01000034">
    <property type="protein sequence ID" value="GII95239.1"/>
    <property type="molecule type" value="Genomic_DNA"/>
</dbReference>
<name>A0A919VEL3_9ACTN</name>
<protein>
    <submittedName>
        <fullName evidence="2">Uncharacterized protein</fullName>
    </submittedName>
</protein>
<dbReference type="AlphaFoldDB" id="A0A919VEL3"/>
<sequence>MTAAPVQEYHGVADTEGDDPGAHTGSVNEPDLRPEQPSPQARRRGGGRDTGSPCHRTPPKVAAALPSPATLTEISGFTGRRSAATASPRTGS</sequence>
<evidence type="ECO:0000256" key="1">
    <source>
        <dbReference type="SAM" id="MobiDB-lite"/>
    </source>
</evidence>
<reference evidence="2" key="1">
    <citation type="submission" date="2021-01" db="EMBL/GenBank/DDBJ databases">
        <title>Whole genome shotgun sequence of Sinosporangium siamense NBRC 109515.</title>
        <authorList>
            <person name="Komaki H."/>
            <person name="Tamura T."/>
        </authorList>
    </citation>
    <scope>NUCLEOTIDE SEQUENCE</scope>
    <source>
        <strain evidence="2">NBRC 109515</strain>
    </source>
</reference>
<feature type="region of interest" description="Disordered" evidence="1">
    <location>
        <begin position="1"/>
        <end position="92"/>
    </location>
</feature>
<gene>
    <name evidence="2" type="ORF">Ssi02_54700</name>
</gene>
<evidence type="ECO:0000313" key="3">
    <source>
        <dbReference type="Proteomes" id="UP000606172"/>
    </source>
</evidence>
<organism evidence="2 3">
    <name type="scientific">Sinosporangium siamense</name>
    <dbReference type="NCBI Taxonomy" id="1367973"/>
    <lineage>
        <taxon>Bacteria</taxon>
        <taxon>Bacillati</taxon>
        <taxon>Actinomycetota</taxon>
        <taxon>Actinomycetes</taxon>
        <taxon>Streptosporangiales</taxon>
        <taxon>Streptosporangiaceae</taxon>
        <taxon>Sinosporangium</taxon>
    </lineage>
</organism>
<keyword evidence="3" id="KW-1185">Reference proteome</keyword>
<comment type="caution">
    <text evidence="2">The sequence shown here is derived from an EMBL/GenBank/DDBJ whole genome shotgun (WGS) entry which is preliminary data.</text>
</comment>
<evidence type="ECO:0000313" key="2">
    <source>
        <dbReference type="EMBL" id="GII95239.1"/>
    </source>
</evidence>
<proteinExistence type="predicted"/>
<dbReference type="Proteomes" id="UP000606172">
    <property type="component" value="Unassembled WGS sequence"/>
</dbReference>
<accession>A0A919VEL3</accession>